<dbReference type="Proteomes" id="UP000309997">
    <property type="component" value="Unassembled WGS sequence"/>
</dbReference>
<dbReference type="EMBL" id="RCHU02000001">
    <property type="protein sequence ID" value="KAL3612383.1"/>
    <property type="molecule type" value="Genomic_DNA"/>
</dbReference>
<organism evidence="1 2">
    <name type="scientific">Populus alba</name>
    <name type="common">White poplar</name>
    <dbReference type="NCBI Taxonomy" id="43335"/>
    <lineage>
        <taxon>Eukaryota</taxon>
        <taxon>Viridiplantae</taxon>
        <taxon>Streptophyta</taxon>
        <taxon>Embryophyta</taxon>
        <taxon>Tracheophyta</taxon>
        <taxon>Spermatophyta</taxon>
        <taxon>Magnoliopsida</taxon>
        <taxon>eudicotyledons</taxon>
        <taxon>Gunneridae</taxon>
        <taxon>Pentapetalae</taxon>
        <taxon>rosids</taxon>
        <taxon>fabids</taxon>
        <taxon>Malpighiales</taxon>
        <taxon>Salicaceae</taxon>
        <taxon>Saliceae</taxon>
        <taxon>Populus</taxon>
    </lineage>
</organism>
<reference evidence="1 2" key="1">
    <citation type="journal article" date="2024" name="Plant Biotechnol. J.">
        <title>Genome and CRISPR/Cas9 system of a widespread forest tree (Populus alba) in the world.</title>
        <authorList>
            <person name="Liu Y.J."/>
            <person name="Jiang P.F."/>
            <person name="Han X.M."/>
            <person name="Li X.Y."/>
            <person name="Wang H.M."/>
            <person name="Wang Y.J."/>
            <person name="Wang X.X."/>
            <person name="Zeng Q.Y."/>
        </authorList>
    </citation>
    <scope>NUCLEOTIDE SEQUENCE [LARGE SCALE GENOMIC DNA]</scope>
    <source>
        <strain evidence="2">cv. PAL-ZL1</strain>
    </source>
</reference>
<protein>
    <submittedName>
        <fullName evidence="1">Uncharacterized protein</fullName>
    </submittedName>
</protein>
<feature type="non-terminal residue" evidence="1">
    <location>
        <position position="129"/>
    </location>
</feature>
<feature type="non-terminal residue" evidence="1">
    <location>
        <position position="1"/>
    </location>
</feature>
<keyword evidence="2" id="KW-1185">Reference proteome</keyword>
<accession>A0ACC4D479</accession>
<gene>
    <name evidence="1" type="ORF">D5086_003403</name>
</gene>
<comment type="caution">
    <text evidence="1">The sequence shown here is derived from an EMBL/GenBank/DDBJ whole genome shotgun (WGS) entry which is preliminary data.</text>
</comment>
<name>A0ACC4D479_POPAL</name>
<evidence type="ECO:0000313" key="1">
    <source>
        <dbReference type="EMBL" id="KAL3612383.1"/>
    </source>
</evidence>
<proteinExistence type="predicted"/>
<evidence type="ECO:0000313" key="2">
    <source>
        <dbReference type="Proteomes" id="UP000309997"/>
    </source>
</evidence>
<sequence>GGHSSIKFSWSTRRKICVGVARGLAFLHEEVQPHIVHRDIKASNILLDSELEPKISDFGLAKLFPSHLTHISTKVAGTTGYLAPEYAIRGQLTRKADIYSFGILLLEIVSGRSNTNWRLPTEEQCLLKR</sequence>